<keyword evidence="2" id="KW-1185">Reference proteome</keyword>
<dbReference type="EMBL" id="CP111019">
    <property type="protein sequence ID" value="WAR12771.1"/>
    <property type="molecule type" value="Genomic_DNA"/>
</dbReference>
<dbReference type="Gene3D" id="2.40.128.20">
    <property type="match status" value="1"/>
</dbReference>
<protein>
    <submittedName>
        <fullName evidence="1">Uncharacterized protein</fullName>
    </submittedName>
</protein>
<dbReference type="InterPro" id="IPR012674">
    <property type="entry name" value="Calycin"/>
</dbReference>
<evidence type="ECO:0000313" key="1">
    <source>
        <dbReference type="EMBL" id="WAR12771.1"/>
    </source>
</evidence>
<dbReference type="SUPFAM" id="SSF50814">
    <property type="entry name" value="Lipocalins"/>
    <property type="match status" value="1"/>
</dbReference>
<evidence type="ECO:0000313" key="2">
    <source>
        <dbReference type="Proteomes" id="UP001164746"/>
    </source>
</evidence>
<sequence length="142" mass="16297">MDSNSMEEFEKNFCGKWKMESEENLCEEDRKMMTSVQPALILERKGDAIEQTYKDDNFTFSQVVTFGVPYESKAPGDSPMYHNITTCTFKDGVMHNDVVSQLTGEKKRDFEVDVKIEGGKLVTTDWQKGDPSVKAKRVYVKF</sequence>
<reference evidence="1" key="1">
    <citation type="submission" date="2022-11" db="EMBL/GenBank/DDBJ databases">
        <title>Centuries of genome instability and evolution in soft-shell clam transmissible cancer (bioRxiv).</title>
        <authorList>
            <person name="Hart S.F.M."/>
            <person name="Yonemitsu M.A."/>
            <person name="Giersch R.M."/>
            <person name="Beal B.F."/>
            <person name="Arriagada G."/>
            <person name="Davis B.W."/>
            <person name="Ostrander E.A."/>
            <person name="Goff S.P."/>
            <person name="Metzger M.J."/>
        </authorList>
    </citation>
    <scope>NUCLEOTIDE SEQUENCE</scope>
    <source>
        <strain evidence="1">MELC-2E11</strain>
        <tissue evidence="1">Siphon/mantle</tissue>
    </source>
</reference>
<dbReference type="Proteomes" id="UP001164746">
    <property type="component" value="Chromosome 8"/>
</dbReference>
<proteinExistence type="predicted"/>
<gene>
    <name evidence="1" type="ORF">MAR_026951</name>
</gene>
<organism evidence="1 2">
    <name type="scientific">Mya arenaria</name>
    <name type="common">Soft-shell clam</name>
    <dbReference type="NCBI Taxonomy" id="6604"/>
    <lineage>
        <taxon>Eukaryota</taxon>
        <taxon>Metazoa</taxon>
        <taxon>Spiralia</taxon>
        <taxon>Lophotrochozoa</taxon>
        <taxon>Mollusca</taxon>
        <taxon>Bivalvia</taxon>
        <taxon>Autobranchia</taxon>
        <taxon>Heteroconchia</taxon>
        <taxon>Euheterodonta</taxon>
        <taxon>Imparidentia</taxon>
        <taxon>Neoheterodontei</taxon>
        <taxon>Myida</taxon>
        <taxon>Myoidea</taxon>
        <taxon>Myidae</taxon>
        <taxon>Mya</taxon>
    </lineage>
</organism>
<name>A0ABY7EVN0_MYAAR</name>
<accession>A0ABY7EVN0</accession>